<evidence type="ECO:0000313" key="4">
    <source>
        <dbReference type="Proteomes" id="UP000037069"/>
    </source>
</evidence>
<proteinExistence type="predicted"/>
<feature type="transmembrane region" description="Helical" evidence="2">
    <location>
        <begin position="410"/>
        <end position="427"/>
    </location>
</feature>
<reference evidence="3 4" key="1">
    <citation type="journal article" date="2015" name="Nat. Commun.">
        <title>Lucilia cuprina genome unlocks parasitic fly biology to underpin future interventions.</title>
        <authorList>
            <person name="Anstead C.A."/>
            <person name="Korhonen P.K."/>
            <person name="Young N.D."/>
            <person name="Hall R.S."/>
            <person name="Jex A.R."/>
            <person name="Murali S.C."/>
            <person name="Hughes D.S."/>
            <person name="Lee S.F."/>
            <person name="Perry T."/>
            <person name="Stroehlein A.J."/>
            <person name="Ansell B.R."/>
            <person name="Breugelmans B."/>
            <person name="Hofmann A."/>
            <person name="Qu J."/>
            <person name="Dugan S."/>
            <person name="Lee S.L."/>
            <person name="Chao H."/>
            <person name="Dinh H."/>
            <person name="Han Y."/>
            <person name="Doddapaneni H.V."/>
            <person name="Worley K.C."/>
            <person name="Muzny D.M."/>
            <person name="Ioannidis P."/>
            <person name="Waterhouse R.M."/>
            <person name="Zdobnov E.M."/>
            <person name="James P.J."/>
            <person name="Bagnall N.H."/>
            <person name="Kotze A.C."/>
            <person name="Gibbs R.A."/>
            <person name="Richards S."/>
            <person name="Batterham P."/>
            <person name="Gasser R.B."/>
        </authorList>
    </citation>
    <scope>NUCLEOTIDE SEQUENCE [LARGE SCALE GENOMIC DNA]</scope>
    <source>
        <strain evidence="3 4">LS</strain>
        <tissue evidence="3">Full body</tissue>
    </source>
</reference>
<sequence>VTKYISFNNLRTVSYHCNLDFILLNIFLRKPKKTTNNMKIICLLVIFAMSAVFAYPQVQEWKDPKIFAAGGGNQKDGYDFTANVRKNVWESDNGRHSFDVTGGYSQHLGGPYGNSPADRRVGGIYTYRCMALAMPQYQPDTKKLPQITTIGNGSFKQGNVNFDVRQQLWQSPNQRHSIHGTGGYSRNWGEPKPIDNQKNYRFNIPPPNTNYIPQITTSGGGTPDVGKVNIDVRQKIWESQNGRHLIDVNGGYSNKWGNPHIKATPDIRYGFNLPPPEPKNLPQLSGGGGGSRKQGFDVSLDARQKVWESQNKRHSVDASVGYSQHLGGQYGSSRPSYRGGVAYVLTLQTVVTQILKFNAYKEALPETVSIQDINLYSDSLQTSISDCYGNSNGPLVIEHKNAPSELKMKIVYLLAICVVYMAALAAAQKKDTKLKLNLPPPTPKTLPQLTGGGGGSRKQGFDVSLDASKKVWESQNKRHSVDASVGYGQHLGGPYGNSRPDYRGGVGYTYKFGKKLFIKLKTKYKMKFIYLLVICAVYMAAMVAAKDNDFKLKLPPPEPKNLPQLSGGGGGSRKQGFDVSLDASQKVWESQNKRHSVDASVGYSQHLGGPYGNSRPEYRGGVGYTYRFGKK</sequence>
<evidence type="ECO:0000256" key="2">
    <source>
        <dbReference type="SAM" id="Phobius"/>
    </source>
</evidence>
<organism evidence="3 4">
    <name type="scientific">Lucilia cuprina</name>
    <name type="common">Green bottle fly</name>
    <name type="synonym">Australian sheep blowfly</name>
    <dbReference type="NCBI Taxonomy" id="7375"/>
    <lineage>
        <taxon>Eukaryota</taxon>
        <taxon>Metazoa</taxon>
        <taxon>Ecdysozoa</taxon>
        <taxon>Arthropoda</taxon>
        <taxon>Hexapoda</taxon>
        <taxon>Insecta</taxon>
        <taxon>Pterygota</taxon>
        <taxon>Neoptera</taxon>
        <taxon>Endopterygota</taxon>
        <taxon>Diptera</taxon>
        <taxon>Brachycera</taxon>
        <taxon>Muscomorpha</taxon>
        <taxon>Oestroidea</taxon>
        <taxon>Calliphoridae</taxon>
        <taxon>Luciliinae</taxon>
        <taxon>Lucilia</taxon>
    </lineage>
</organism>
<gene>
    <name evidence="3" type="ORF">FF38_07224</name>
</gene>
<feature type="region of interest" description="Disordered" evidence="1">
    <location>
        <begin position="436"/>
        <end position="458"/>
    </location>
</feature>
<comment type="caution">
    <text evidence="3">The sequence shown here is derived from an EMBL/GenBank/DDBJ whole genome shotgun (WGS) entry which is preliminary data.</text>
</comment>
<name>A0A0L0CIW3_LUCCU</name>
<keyword evidence="2" id="KW-0472">Membrane</keyword>
<feature type="transmembrane region" description="Helical" evidence="2">
    <location>
        <begin position="40"/>
        <end position="58"/>
    </location>
</feature>
<dbReference type="AlphaFoldDB" id="A0A0L0CIW3"/>
<feature type="region of interest" description="Disordered" evidence="1">
    <location>
        <begin position="555"/>
        <end position="574"/>
    </location>
</feature>
<protein>
    <recommendedName>
        <fullName evidence="5">Attacin C-terminal domain-containing protein</fullName>
    </recommendedName>
</protein>
<accession>A0A0L0CIW3</accession>
<feature type="transmembrane region" description="Helical" evidence="2">
    <location>
        <begin position="528"/>
        <end position="545"/>
    </location>
</feature>
<dbReference type="EMBL" id="JRES01000424">
    <property type="protein sequence ID" value="KNC31394.1"/>
    <property type="molecule type" value="Genomic_DNA"/>
</dbReference>
<feature type="non-terminal residue" evidence="3">
    <location>
        <position position="1"/>
    </location>
</feature>
<evidence type="ECO:0000256" key="1">
    <source>
        <dbReference type="SAM" id="MobiDB-lite"/>
    </source>
</evidence>
<dbReference type="Proteomes" id="UP000037069">
    <property type="component" value="Unassembled WGS sequence"/>
</dbReference>
<dbReference type="OrthoDB" id="8117451at2759"/>
<evidence type="ECO:0008006" key="5">
    <source>
        <dbReference type="Google" id="ProtNLM"/>
    </source>
</evidence>
<keyword evidence="2" id="KW-1133">Transmembrane helix</keyword>
<keyword evidence="4" id="KW-1185">Reference proteome</keyword>
<evidence type="ECO:0000313" key="3">
    <source>
        <dbReference type="EMBL" id="KNC31394.1"/>
    </source>
</evidence>
<keyword evidence="2" id="KW-0812">Transmembrane</keyword>